<dbReference type="AlphaFoldDB" id="A0A3Q7GDC2"/>
<evidence type="ECO:0000256" key="1">
    <source>
        <dbReference type="ARBA" id="ARBA00022679"/>
    </source>
</evidence>
<keyword evidence="4" id="KW-0255">Endonuclease</keyword>
<dbReference type="OMA" id="HISMHAL"/>
<evidence type="ECO:0000256" key="4">
    <source>
        <dbReference type="ARBA" id="ARBA00022759"/>
    </source>
</evidence>
<accession>A0A3Q7GDC2</accession>
<dbReference type="InterPro" id="IPR021109">
    <property type="entry name" value="Peptidase_aspartic_dom_sf"/>
</dbReference>
<evidence type="ECO:0000313" key="8">
    <source>
        <dbReference type="EnsemblPlants" id="Solyc05g014167.1.1"/>
    </source>
</evidence>
<reference evidence="8" key="2">
    <citation type="submission" date="2019-01" db="UniProtKB">
        <authorList>
            <consortium name="EnsemblPlants"/>
        </authorList>
    </citation>
    <scope>IDENTIFICATION</scope>
    <source>
        <strain evidence="8">cv. Heinz 1706</strain>
    </source>
</reference>
<dbReference type="SUPFAM" id="SSF50630">
    <property type="entry name" value="Acid proteases"/>
    <property type="match status" value="1"/>
</dbReference>
<keyword evidence="2" id="KW-0548">Nucleotidyltransferase</keyword>
<dbReference type="STRING" id="4081.A0A3Q7GDC2"/>
<dbReference type="Gene3D" id="2.40.70.10">
    <property type="entry name" value="Acid Proteases"/>
    <property type="match status" value="1"/>
</dbReference>
<dbReference type="InterPro" id="IPR041577">
    <property type="entry name" value="RT_RNaseH_2"/>
</dbReference>
<feature type="domain" description="Reverse transcriptase/retrotransposon-derived protein RNase H-like" evidence="7">
    <location>
        <begin position="448"/>
        <end position="509"/>
    </location>
</feature>
<dbReference type="InterPro" id="IPR005162">
    <property type="entry name" value="Retrotrans_gag_dom"/>
</dbReference>
<dbReference type="InterPro" id="IPR043128">
    <property type="entry name" value="Rev_trsase/Diguanyl_cyclase"/>
</dbReference>
<sequence length="511" mass="57249">MATLYLTDAAKVWYQSMVLSGGIPNWIEFKEDLISRFGEIVVSDVVEEFNKLQQIGTVEEFLGRFEDLKAQMLIRNPALNEAHFLSSFVGALKEEIKLEVKMFKPRTLKEAAEKARMKEMAIEAVRRRNRVANRVLPAAVQGVGKTSTAMVNRNGPYRLTPEIYEFRKSNHLCFLCGEKYGPGHTCKVRQLNYLTGFVEGDKEGDQVSELDENEDITIEGVVEQEVQQAVCLNTLTGHNMGENTILVGGTVKKRHLAILIDSGSTHSFIDKHTLAASGYKPQPCSPRVLWKMQERIFMDDLLIISLGGCALVLGNDWMKKHNPTKFDHERKCVTIGRKANKLVLPGIAGEGSLNMLSTGSMRKMLKKGQAIVAHLFMMNMIKNSEDEVIEEGLQEVLDKYGDIFAEPKSLPPKRLFDHAIPLKPGAVPISLKPYRPLTNLLKKQAFKWNSEAENAFENLKKAMTTTPMLTLRDYTQEFVVETDASHGGIGAVLMQQGKPIAFFSKVLAPKH</sequence>
<dbReference type="GO" id="GO:0004519">
    <property type="term" value="F:endonuclease activity"/>
    <property type="evidence" value="ECO:0007669"/>
    <property type="project" value="UniProtKB-KW"/>
</dbReference>
<feature type="domain" description="Retrotransposon gag" evidence="6">
    <location>
        <begin position="1"/>
        <end position="83"/>
    </location>
</feature>
<dbReference type="CDD" id="cd00303">
    <property type="entry name" value="retropepsin_like"/>
    <property type="match status" value="1"/>
</dbReference>
<dbReference type="EnsemblPlants" id="Solyc05g014167.1.1">
    <property type="protein sequence ID" value="Solyc05g014167.1.1"/>
    <property type="gene ID" value="Solyc05g014167.1"/>
</dbReference>
<keyword evidence="5" id="KW-0511">Multifunctional enzyme</keyword>
<reference evidence="8" key="1">
    <citation type="journal article" date="2012" name="Nature">
        <title>The tomato genome sequence provides insights into fleshy fruit evolution.</title>
        <authorList>
            <consortium name="Tomato Genome Consortium"/>
        </authorList>
    </citation>
    <scope>NUCLEOTIDE SEQUENCE [LARGE SCALE GENOMIC DNA]</scope>
    <source>
        <strain evidence="8">cv. Heinz 1706</strain>
    </source>
</reference>
<keyword evidence="3" id="KW-0540">Nuclease</keyword>
<dbReference type="PANTHER" id="PTHR37984:SF5">
    <property type="entry name" value="PROTEIN NYNRIN-LIKE"/>
    <property type="match status" value="1"/>
</dbReference>
<dbReference type="InParanoid" id="A0A3Q7GDC2"/>
<dbReference type="Proteomes" id="UP000004994">
    <property type="component" value="Chromosome 5"/>
</dbReference>
<evidence type="ECO:0000256" key="2">
    <source>
        <dbReference type="ARBA" id="ARBA00022695"/>
    </source>
</evidence>
<proteinExistence type="predicted"/>
<evidence type="ECO:0000259" key="7">
    <source>
        <dbReference type="Pfam" id="PF17919"/>
    </source>
</evidence>
<dbReference type="SUPFAM" id="SSF56672">
    <property type="entry name" value="DNA/RNA polymerases"/>
    <property type="match status" value="1"/>
</dbReference>
<dbReference type="Pfam" id="PF17919">
    <property type="entry name" value="RT_RNaseH_2"/>
    <property type="match status" value="1"/>
</dbReference>
<dbReference type="Gramene" id="Solyc05g014167.1.1">
    <property type="protein sequence ID" value="Solyc05g014167.1.1"/>
    <property type="gene ID" value="Solyc05g014167.1"/>
</dbReference>
<evidence type="ECO:0000256" key="3">
    <source>
        <dbReference type="ARBA" id="ARBA00022722"/>
    </source>
</evidence>
<dbReference type="PANTHER" id="PTHR37984">
    <property type="entry name" value="PROTEIN CBG26694"/>
    <property type="match status" value="1"/>
</dbReference>
<keyword evidence="9" id="KW-1185">Reference proteome</keyword>
<dbReference type="Gene3D" id="3.30.70.270">
    <property type="match status" value="1"/>
</dbReference>
<keyword evidence="1" id="KW-0808">Transferase</keyword>
<dbReference type="InterPro" id="IPR043502">
    <property type="entry name" value="DNA/RNA_pol_sf"/>
</dbReference>
<evidence type="ECO:0000313" key="9">
    <source>
        <dbReference type="Proteomes" id="UP000004994"/>
    </source>
</evidence>
<name>A0A3Q7GDC2_SOLLC</name>
<dbReference type="GO" id="GO:0016779">
    <property type="term" value="F:nucleotidyltransferase activity"/>
    <property type="evidence" value="ECO:0007669"/>
    <property type="project" value="UniProtKB-KW"/>
</dbReference>
<organism evidence="8">
    <name type="scientific">Solanum lycopersicum</name>
    <name type="common">Tomato</name>
    <name type="synonym">Lycopersicon esculentum</name>
    <dbReference type="NCBI Taxonomy" id="4081"/>
    <lineage>
        <taxon>Eukaryota</taxon>
        <taxon>Viridiplantae</taxon>
        <taxon>Streptophyta</taxon>
        <taxon>Embryophyta</taxon>
        <taxon>Tracheophyta</taxon>
        <taxon>Spermatophyta</taxon>
        <taxon>Magnoliopsida</taxon>
        <taxon>eudicotyledons</taxon>
        <taxon>Gunneridae</taxon>
        <taxon>Pentapetalae</taxon>
        <taxon>asterids</taxon>
        <taxon>lamiids</taxon>
        <taxon>Solanales</taxon>
        <taxon>Solanaceae</taxon>
        <taxon>Solanoideae</taxon>
        <taxon>Solaneae</taxon>
        <taxon>Solanum</taxon>
        <taxon>Solanum subgen. Lycopersicon</taxon>
    </lineage>
</organism>
<protein>
    <recommendedName>
        <fullName evidence="10">Reverse transcriptase/retrotransposon-derived protein RNase H-like domain-containing protein</fullName>
    </recommendedName>
</protein>
<evidence type="ECO:0000259" key="6">
    <source>
        <dbReference type="Pfam" id="PF03732"/>
    </source>
</evidence>
<evidence type="ECO:0000256" key="5">
    <source>
        <dbReference type="ARBA" id="ARBA00023268"/>
    </source>
</evidence>
<dbReference type="InterPro" id="IPR050951">
    <property type="entry name" value="Retrovirus_Pol_polyprotein"/>
</dbReference>
<evidence type="ECO:0008006" key="10">
    <source>
        <dbReference type="Google" id="ProtNLM"/>
    </source>
</evidence>
<dbReference type="Pfam" id="PF03732">
    <property type="entry name" value="Retrotrans_gag"/>
    <property type="match status" value="1"/>
</dbReference>
<keyword evidence="4" id="KW-0378">Hydrolase</keyword>